<evidence type="ECO:0000313" key="1">
    <source>
        <dbReference type="EMBL" id="URE30925.1"/>
    </source>
</evidence>
<gene>
    <name evidence="1" type="ORF">MUK42_15217</name>
</gene>
<reference evidence="1" key="1">
    <citation type="submission" date="2022-05" db="EMBL/GenBank/DDBJ databases">
        <title>The Musa troglodytarum L. genome provides insights into the mechanism of non-climacteric behaviour and enrichment of carotenoids.</title>
        <authorList>
            <person name="Wang J."/>
        </authorList>
    </citation>
    <scope>NUCLEOTIDE SEQUENCE</scope>
    <source>
        <tissue evidence="1">Leaf</tissue>
    </source>
</reference>
<protein>
    <submittedName>
        <fullName evidence="1">Uncharacterized protein</fullName>
    </submittedName>
</protein>
<keyword evidence="2" id="KW-1185">Reference proteome</keyword>
<proteinExistence type="predicted"/>
<evidence type="ECO:0000313" key="2">
    <source>
        <dbReference type="Proteomes" id="UP001055439"/>
    </source>
</evidence>
<dbReference type="Proteomes" id="UP001055439">
    <property type="component" value="Chromosome 8"/>
</dbReference>
<dbReference type="EMBL" id="CP097510">
    <property type="protein sequence ID" value="URE30925.1"/>
    <property type="molecule type" value="Genomic_DNA"/>
</dbReference>
<name>A0A9E7HCY2_9LILI</name>
<dbReference type="AlphaFoldDB" id="A0A9E7HCY2"/>
<sequence>MAIAADEFPTLPHASPVSKAVTLSQPAGFSLLIAFSKNPRCVGDADQLRRIKRILVPSDIKNRGWTAS</sequence>
<accession>A0A9E7HCY2</accession>
<organism evidence="1 2">
    <name type="scientific">Musa troglodytarum</name>
    <name type="common">fe'i banana</name>
    <dbReference type="NCBI Taxonomy" id="320322"/>
    <lineage>
        <taxon>Eukaryota</taxon>
        <taxon>Viridiplantae</taxon>
        <taxon>Streptophyta</taxon>
        <taxon>Embryophyta</taxon>
        <taxon>Tracheophyta</taxon>
        <taxon>Spermatophyta</taxon>
        <taxon>Magnoliopsida</taxon>
        <taxon>Liliopsida</taxon>
        <taxon>Zingiberales</taxon>
        <taxon>Musaceae</taxon>
        <taxon>Musa</taxon>
    </lineage>
</organism>